<dbReference type="PANTHER" id="PTHR33385:SF18">
    <property type="entry name" value="XRI1-LIKE PROTEIN"/>
    <property type="match status" value="1"/>
</dbReference>
<evidence type="ECO:0000313" key="2">
    <source>
        <dbReference type="Proteomes" id="UP001642487"/>
    </source>
</evidence>
<name>A0ABP0XXE3_9ROSI</name>
<keyword evidence="2" id="KW-1185">Reference proteome</keyword>
<proteinExistence type="predicted"/>
<evidence type="ECO:0000313" key="1">
    <source>
        <dbReference type="EMBL" id="CAK9311390.1"/>
    </source>
</evidence>
<dbReference type="EMBL" id="OZ021744">
    <property type="protein sequence ID" value="CAK9311390.1"/>
    <property type="molecule type" value="Genomic_DNA"/>
</dbReference>
<dbReference type="Proteomes" id="UP001642487">
    <property type="component" value="Chromosome 10"/>
</dbReference>
<gene>
    <name evidence="1" type="ORF">CITCOLO1_LOCUS3049</name>
</gene>
<accession>A0ABP0XXE3</accession>
<organism evidence="1 2">
    <name type="scientific">Citrullus colocynthis</name>
    <name type="common">colocynth</name>
    <dbReference type="NCBI Taxonomy" id="252529"/>
    <lineage>
        <taxon>Eukaryota</taxon>
        <taxon>Viridiplantae</taxon>
        <taxon>Streptophyta</taxon>
        <taxon>Embryophyta</taxon>
        <taxon>Tracheophyta</taxon>
        <taxon>Spermatophyta</taxon>
        <taxon>Magnoliopsida</taxon>
        <taxon>eudicotyledons</taxon>
        <taxon>Gunneridae</taxon>
        <taxon>Pentapetalae</taxon>
        <taxon>rosids</taxon>
        <taxon>fabids</taxon>
        <taxon>Cucurbitales</taxon>
        <taxon>Cucurbitaceae</taxon>
        <taxon>Benincaseae</taxon>
        <taxon>Citrullus</taxon>
    </lineage>
</organism>
<protein>
    <recommendedName>
        <fullName evidence="3">Protein XRI1</fullName>
    </recommendedName>
</protein>
<dbReference type="InterPro" id="IPR039933">
    <property type="entry name" value="XRI1"/>
</dbReference>
<evidence type="ECO:0008006" key="3">
    <source>
        <dbReference type="Google" id="ProtNLM"/>
    </source>
</evidence>
<sequence length="279" mass="30878">MSSGSELQSLSNLFNSSPLSFAVMDGGGAVIDPSFSPAISTGYLEDALVEYSSKRRRLDHHLLQFEFPQSCWNALESFDWNNQIDDINNNDYYYYHNYDAISTDEGISTSPKSRTSEETSMEIMCGGERMKTQEVETFSTPNYYYEHHPNSSSSSSSKLHKVEAEFLADKESILSMSRNLPISTGDGGIETKKTKKRKVVYPFALVKPGGVEGDMTLNDINQKILMPPTRPVRHPVGDFACRPCVSADGPGLSGRAVVALTKIHTQGRRGTITIIRTKG</sequence>
<reference evidence="1 2" key="1">
    <citation type="submission" date="2024-03" db="EMBL/GenBank/DDBJ databases">
        <authorList>
            <person name="Gkanogiannis A."/>
            <person name="Becerra Lopez-Lavalle L."/>
        </authorList>
    </citation>
    <scope>NUCLEOTIDE SEQUENCE [LARGE SCALE GENOMIC DNA]</scope>
</reference>
<dbReference type="PANTHER" id="PTHR33385">
    <property type="entry name" value="PROTEIN XRI1"/>
    <property type="match status" value="1"/>
</dbReference>